<proteinExistence type="predicted"/>
<evidence type="ECO:0000313" key="1">
    <source>
        <dbReference type="EMBL" id="KAL3612892.1"/>
    </source>
</evidence>
<name>A0ACC4D5W6_POPAL</name>
<dbReference type="Proteomes" id="UP000309997">
    <property type="component" value="Unassembled WGS sequence"/>
</dbReference>
<dbReference type="EMBL" id="RCHU02000001">
    <property type="protein sequence ID" value="KAL3612892.1"/>
    <property type="molecule type" value="Genomic_DNA"/>
</dbReference>
<gene>
    <name evidence="1" type="ORF">D5086_003912</name>
</gene>
<comment type="caution">
    <text evidence="1">The sequence shown here is derived from an EMBL/GenBank/DDBJ whole genome shotgun (WGS) entry which is preliminary data.</text>
</comment>
<protein>
    <submittedName>
        <fullName evidence="1">Uncharacterized protein</fullName>
    </submittedName>
</protein>
<sequence>MYANGAVGLFGLLSPFSAKKSVFALWVLWGSRERWRRERKVVFIVYEDFGRLRHHIGSQGKRSCQESTENKAISLLALIMVPPSEFVNTGALVICY</sequence>
<reference evidence="1 2" key="1">
    <citation type="journal article" date="2024" name="Plant Biotechnol. J.">
        <title>Genome and CRISPR/Cas9 system of a widespread forest tree (Populus alba) in the world.</title>
        <authorList>
            <person name="Liu Y.J."/>
            <person name="Jiang P.F."/>
            <person name="Han X.M."/>
            <person name="Li X.Y."/>
            <person name="Wang H.M."/>
            <person name="Wang Y.J."/>
            <person name="Wang X.X."/>
            <person name="Zeng Q.Y."/>
        </authorList>
    </citation>
    <scope>NUCLEOTIDE SEQUENCE [LARGE SCALE GENOMIC DNA]</scope>
    <source>
        <strain evidence="2">cv. PAL-ZL1</strain>
    </source>
</reference>
<evidence type="ECO:0000313" key="2">
    <source>
        <dbReference type="Proteomes" id="UP000309997"/>
    </source>
</evidence>
<organism evidence="1 2">
    <name type="scientific">Populus alba</name>
    <name type="common">White poplar</name>
    <dbReference type="NCBI Taxonomy" id="43335"/>
    <lineage>
        <taxon>Eukaryota</taxon>
        <taxon>Viridiplantae</taxon>
        <taxon>Streptophyta</taxon>
        <taxon>Embryophyta</taxon>
        <taxon>Tracheophyta</taxon>
        <taxon>Spermatophyta</taxon>
        <taxon>Magnoliopsida</taxon>
        <taxon>eudicotyledons</taxon>
        <taxon>Gunneridae</taxon>
        <taxon>Pentapetalae</taxon>
        <taxon>rosids</taxon>
        <taxon>fabids</taxon>
        <taxon>Malpighiales</taxon>
        <taxon>Salicaceae</taxon>
        <taxon>Saliceae</taxon>
        <taxon>Populus</taxon>
    </lineage>
</organism>
<accession>A0ACC4D5W6</accession>
<keyword evidence="2" id="KW-1185">Reference proteome</keyword>